<dbReference type="FunFam" id="2.30.250.10:FF:000001">
    <property type="entry name" value="Aspartyl aminopeptidase 1"/>
    <property type="match status" value="1"/>
</dbReference>
<gene>
    <name evidence="13" type="ORF">GSBLH_T00003954001</name>
</gene>
<evidence type="ECO:0000256" key="6">
    <source>
        <dbReference type="ARBA" id="ARBA00022670"/>
    </source>
</evidence>
<comment type="similarity">
    <text evidence="3 11">Belongs to the peptidase M18 family.</text>
</comment>
<reference evidence="13" key="1">
    <citation type="submission" date="2010-02" db="EMBL/GenBank/DDBJ databases">
        <title>Sequencing and annotation of the Blastocystis hominis genome.</title>
        <authorList>
            <person name="Wincker P."/>
        </authorList>
    </citation>
    <scope>NUCLEOTIDE SEQUENCE</scope>
    <source>
        <strain evidence="13">Singapore isolate B</strain>
    </source>
</reference>
<comment type="cofactor">
    <cofactor evidence="2">
        <name>Zn(2+)</name>
        <dbReference type="ChEBI" id="CHEBI:29105"/>
    </cofactor>
</comment>
<dbReference type="GO" id="GO:0004177">
    <property type="term" value="F:aminopeptidase activity"/>
    <property type="evidence" value="ECO:0007669"/>
    <property type="project" value="UniProtKB-KW"/>
</dbReference>
<keyword evidence="9 11" id="KW-0862">Zinc</keyword>
<proteinExistence type="inferred from homology"/>
<dbReference type="InterPro" id="IPR023358">
    <property type="entry name" value="Peptidase_M18_dom2"/>
</dbReference>
<dbReference type="GO" id="GO:0006508">
    <property type="term" value="P:proteolysis"/>
    <property type="evidence" value="ECO:0007669"/>
    <property type="project" value="UniProtKB-KW"/>
</dbReference>
<dbReference type="GeneID" id="24921005"/>
<dbReference type="AlphaFoldDB" id="D8M800"/>
<dbReference type="GO" id="GO:0008270">
    <property type="term" value="F:zinc ion binding"/>
    <property type="evidence" value="ECO:0007669"/>
    <property type="project" value="InterPro"/>
</dbReference>
<accession>D8M800</accession>
<dbReference type="CDD" id="cd05658">
    <property type="entry name" value="M18_DAP"/>
    <property type="match status" value="1"/>
</dbReference>
<keyword evidence="6 11" id="KW-0645">Protease</keyword>
<dbReference type="EMBL" id="FN668683">
    <property type="protein sequence ID" value="CBK24189.2"/>
    <property type="molecule type" value="Genomic_DNA"/>
</dbReference>
<comment type="catalytic activity">
    <reaction evidence="1">
        <text>Release of an N-terminal aspartate or glutamate from a peptide, with a preference for aspartate.</text>
        <dbReference type="EC" id="3.4.11.21"/>
    </reaction>
</comment>
<evidence type="ECO:0000256" key="5">
    <source>
        <dbReference type="ARBA" id="ARBA00022438"/>
    </source>
</evidence>
<evidence type="ECO:0000313" key="13">
    <source>
        <dbReference type="EMBL" id="CBK24189.2"/>
    </source>
</evidence>
<dbReference type="SUPFAM" id="SSF101821">
    <property type="entry name" value="Aminopeptidase/glucanase lid domain"/>
    <property type="match status" value="1"/>
</dbReference>
<dbReference type="PRINTS" id="PR00932">
    <property type="entry name" value="AMINO1PTASE"/>
</dbReference>
<dbReference type="GO" id="GO:0008237">
    <property type="term" value="F:metallopeptidase activity"/>
    <property type="evidence" value="ECO:0007669"/>
    <property type="project" value="UniProtKB-KW"/>
</dbReference>
<dbReference type="Gene3D" id="2.30.250.10">
    <property type="entry name" value="Aminopeptidase i, Domain 2"/>
    <property type="match status" value="1"/>
</dbReference>
<feature type="region of interest" description="Disordered" evidence="12">
    <location>
        <begin position="182"/>
        <end position="208"/>
    </location>
</feature>
<dbReference type="NCBIfam" id="NF002759">
    <property type="entry name" value="PRK02813.1"/>
    <property type="match status" value="1"/>
</dbReference>
<evidence type="ECO:0000256" key="10">
    <source>
        <dbReference type="ARBA" id="ARBA00023049"/>
    </source>
</evidence>
<evidence type="ECO:0000256" key="4">
    <source>
        <dbReference type="ARBA" id="ARBA00011965"/>
    </source>
</evidence>
<dbReference type="EC" id="3.4.11.21" evidence="4"/>
<evidence type="ECO:0000313" key="14">
    <source>
        <dbReference type="Proteomes" id="UP000008312"/>
    </source>
</evidence>
<dbReference type="InParanoid" id="D8M800"/>
<dbReference type="OrthoDB" id="9880441at2759"/>
<dbReference type="Pfam" id="PF02127">
    <property type="entry name" value="Peptidase_M18"/>
    <property type="match status" value="1"/>
</dbReference>
<dbReference type="PANTHER" id="PTHR28570">
    <property type="entry name" value="ASPARTYL AMINOPEPTIDASE"/>
    <property type="match status" value="1"/>
</dbReference>
<name>D8M800_BLAHO</name>
<dbReference type="RefSeq" id="XP_012898237.1">
    <property type="nucleotide sequence ID" value="XM_013042783.1"/>
</dbReference>
<keyword evidence="14" id="KW-1185">Reference proteome</keyword>
<feature type="compositionally biased region" description="Low complexity" evidence="12">
    <location>
        <begin position="199"/>
        <end position="208"/>
    </location>
</feature>
<dbReference type="GO" id="GO:0005737">
    <property type="term" value="C:cytoplasm"/>
    <property type="evidence" value="ECO:0007669"/>
    <property type="project" value="UniProtKB-ARBA"/>
</dbReference>
<evidence type="ECO:0000256" key="3">
    <source>
        <dbReference type="ARBA" id="ARBA00008290"/>
    </source>
</evidence>
<sequence length="474" mass="52463">MESEFLKPAEAFVKFLRTSCSCFHVVKNCCEELSSNGFQRLSEKTNWGSIIKPLGKYYLTRNESAVIAFEVGGKYKQGNGFSVVAAHTDSPYLKIKPVSKIESNGYCQIGVETYGGGLWETWLDRDLGLAGRVLYEDNGVIRSKLVNIDESIGIIPSLAIHLREGDAKRGVTINKETMLPPITRLTTPKSSEKTDDSSDSSAPSESPEVLQRHDADLVQFICEHIALPPSSLLDFELFCYDLNEARIAGLHKEFISGRGLDNMACAFAALEGFLSASNLSEEQNIRCMVLFDNEEVGSDSLMGAGSTLLGDVMRTISGSCEEDRVSRRRSMILSCDMAHAVHPSFASVHEANHKPALNKGMVIKTHCKQRYATSSLSTSVIQMICKQKQVPFQQFVLRQDKIGGSTIGPIMSTREGIYTVDVGLPQLSMHSIRETMGTKDVKYGIDFVREFMENYGKMVDNIQLDCLLVCLNPF</sequence>
<keyword evidence="10 11" id="KW-0482">Metalloprotease</keyword>
<dbReference type="FunCoup" id="D8M800">
    <property type="interactions" value="386"/>
</dbReference>
<evidence type="ECO:0000256" key="1">
    <source>
        <dbReference type="ARBA" id="ARBA00001335"/>
    </source>
</evidence>
<organism evidence="13">
    <name type="scientific">Blastocystis hominis</name>
    <dbReference type="NCBI Taxonomy" id="12968"/>
    <lineage>
        <taxon>Eukaryota</taxon>
        <taxon>Sar</taxon>
        <taxon>Stramenopiles</taxon>
        <taxon>Bigyra</taxon>
        <taxon>Opalozoa</taxon>
        <taxon>Opalinata</taxon>
        <taxon>Blastocystidae</taxon>
        <taxon>Blastocystis</taxon>
    </lineage>
</organism>
<dbReference type="OMA" id="GPILKVN"/>
<dbReference type="SUPFAM" id="SSF53187">
    <property type="entry name" value="Zn-dependent exopeptidases"/>
    <property type="match status" value="1"/>
</dbReference>
<keyword evidence="7 11" id="KW-0479">Metal-binding</keyword>
<evidence type="ECO:0000256" key="11">
    <source>
        <dbReference type="RuleBase" id="RU004386"/>
    </source>
</evidence>
<protein>
    <recommendedName>
        <fullName evidence="4">aspartyl aminopeptidase</fullName>
        <ecNumber evidence="4">3.4.11.21</ecNumber>
    </recommendedName>
</protein>
<evidence type="ECO:0000256" key="12">
    <source>
        <dbReference type="SAM" id="MobiDB-lite"/>
    </source>
</evidence>
<keyword evidence="5 11" id="KW-0031">Aminopeptidase</keyword>
<dbReference type="Gene3D" id="3.40.630.10">
    <property type="entry name" value="Zn peptidases"/>
    <property type="match status" value="1"/>
</dbReference>
<evidence type="ECO:0000256" key="2">
    <source>
        <dbReference type="ARBA" id="ARBA00001947"/>
    </source>
</evidence>
<evidence type="ECO:0000256" key="7">
    <source>
        <dbReference type="ARBA" id="ARBA00022723"/>
    </source>
</evidence>
<dbReference type="InterPro" id="IPR001948">
    <property type="entry name" value="Peptidase_M18"/>
</dbReference>
<evidence type="ECO:0000256" key="8">
    <source>
        <dbReference type="ARBA" id="ARBA00022801"/>
    </source>
</evidence>
<evidence type="ECO:0000256" key="9">
    <source>
        <dbReference type="ARBA" id="ARBA00022833"/>
    </source>
</evidence>
<dbReference type="Proteomes" id="UP000008312">
    <property type="component" value="Unassembled WGS sequence"/>
</dbReference>
<dbReference type="PANTHER" id="PTHR28570:SF3">
    <property type="entry name" value="ASPARTYL AMINOPEPTIDASE"/>
    <property type="match status" value="1"/>
</dbReference>
<keyword evidence="8 11" id="KW-0378">Hydrolase</keyword>